<protein>
    <submittedName>
        <fullName evidence="1">Uncharacterized protein</fullName>
    </submittedName>
</protein>
<feature type="non-terminal residue" evidence="1">
    <location>
        <position position="133"/>
    </location>
</feature>
<evidence type="ECO:0000313" key="1">
    <source>
        <dbReference type="EMBL" id="OCK86318.1"/>
    </source>
</evidence>
<accession>A0A8E2EM50</accession>
<gene>
    <name evidence="1" type="ORF">K432DRAFT_257360</name>
</gene>
<dbReference type="Pfam" id="PF20246">
    <property type="entry name" value="DUF6601"/>
    <property type="match status" value="1"/>
</dbReference>
<dbReference type="AlphaFoldDB" id="A0A8E2EM50"/>
<reference evidence="1 2" key="1">
    <citation type="journal article" date="2016" name="Nat. Commun.">
        <title>Ectomycorrhizal ecology is imprinted in the genome of the dominant symbiotic fungus Cenococcum geophilum.</title>
        <authorList>
            <consortium name="DOE Joint Genome Institute"/>
            <person name="Peter M."/>
            <person name="Kohler A."/>
            <person name="Ohm R.A."/>
            <person name="Kuo A."/>
            <person name="Krutzmann J."/>
            <person name="Morin E."/>
            <person name="Arend M."/>
            <person name="Barry K.W."/>
            <person name="Binder M."/>
            <person name="Choi C."/>
            <person name="Clum A."/>
            <person name="Copeland A."/>
            <person name="Grisel N."/>
            <person name="Haridas S."/>
            <person name="Kipfer T."/>
            <person name="LaButti K."/>
            <person name="Lindquist E."/>
            <person name="Lipzen A."/>
            <person name="Maire R."/>
            <person name="Meier B."/>
            <person name="Mihaltcheva S."/>
            <person name="Molinier V."/>
            <person name="Murat C."/>
            <person name="Poggeler S."/>
            <person name="Quandt C.A."/>
            <person name="Sperisen C."/>
            <person name="Tritt A."/>
            <person name="Tisserant E."/>
            <person name="Crous P.W."/>
            <person name="Henrissat B."/>
            <person name="Nehls U."/>
            <person name="Egli S."/>
            <person name="Spatafora J.W."/>
            <person name="Grigoriev I.V."/>
            <person name="Martin F.M."/>
        </authorList>
    </citation>
    <scope>NUCLEOTIDE SEQUENCE [LARGE SCALE GENOMIC DNA]</scope>
    <source>
        <strain evidence="1 2">CBS 459.81</strain>
    </source>
</reference>
<proteinExistence type="predicted"/>
<dbReference type="EMBL" id="KV744806">
    <property type="protein sequence ID" value="OCK86318.1"/>
    <property type="molecule type" value="Genomic_DNA"/>
</dbReference>
<name>A0A8E2EM50_9PEZI</name>
<dbReference type="InterPro" id="IPR046536">
    <property type="entry name" value="DUF6601"/>
</dbReference>
<keyword evidence="2" id="KW-1185">Reference proteome</keyword>
<evidence type="ECO:0000313" key="2">
    <source>
        <dbReference type="Proteomes" id="UP000250266"/>
    </source>
</evidence>
<dbReference type="PANTHER" id="PTHR34414">
    <property type="entry name" value="HET DOMAIN-CONTAINING PROTEIN-RELATED"/>
    <property type="match status" value="1"/>
</dbReference>
<organism evidence="1 2">
    <name type="scientific">Lepidopterella palustris CBS 459.81</name>
    <dbReference type="NCBI Taxonomy" id="1314670"/>
    <lineage>
        <taxon>Eukaryota</taxon>
        <taxon>Fungi</taxon>
        <taxon>Dikarya</taxon>
        <taxon>Ascomycota</taxon>
        <taxon>Pezizomycotina</taxon>
        <taxon>Dothideomycetes</taxon>
        <taxon>Pleosporomycetidae</taxon>
        <taxon>Mytilinidiales</taxon>
        <taxon>Argynnaceae</taxon>
        <taxon>Lepidopterella</taxon>
    </lineage>
</organism>
<dbReference type="Proteomes" id="UP000250266">
    <property type="component" value="Unassembled WGS sequence"/>
</dbReference>
<feature type="non-terminal residue" evidence="1">
    <location>
        <position position="1"/>
    </location>
</feature>
<dbReference type="PANTHER" id="PTHR34414:SF1">
    <property type="entry name" value="SUBTILISIN-LIKE SERINE PROTEASE"/>
    <property type="match status" value="1"/>
</dbReference>
<sequence length="133" mass="15276">PLTEQLVKGRTIRICEIIRLHCVWTDHAIFLKPIPAHLMSYAFWPYLQDSTSPLPGNGSTLISHVLGFLETYIHLIQHESDMYLAHEHHLIPFNISFLAFISFIEHFSGDALLPTTIHRRYPLGEFSLSPLNT</sequence>
<dbReference type="OrthoDB" id="5086500at2759"/>